<dbReference type="STRING" id="1150600.ADIARSV_2464"/>
<keyword evidence="2" id="KW-1185">Reference proteome</keyword>
<organism evidence="1 2">
    <name type="scientific">Arcticibacter svalbardensis MN12-7</name>
    <dbReference type="NCBI Taxonomy" id="1150600"/>
    <lineage>
        <taxon>Bacteria</taxon>
        <taxon>Pseudomonadati</taxon>
        <taxon>Bacteroidota</taxon>
        <taxon>Sphingobacteriia</taxon>
        <taxon>Sphingobacteriales</taxon>
        <taxon>Sphingobacteriaceae</taxon>
        <taxon>Arcticibacter</taxon>
    </lineage>
</organism>
<dbReference type="EMBL" id="AQPN01000086">
    <property type="protein sequence ID" value="EOR94382.1"/>
    <property type="molecule type" value="Genomic_DNA"/>
</dbReference>
<reference evidence="1 2" key="1">
    <citation type="journal article" date="2013" name="Genome Announc.">
        <title>Draft Genome Sequence of Arcticibacter svalbardensis Strain MN12-7T, a Member of the Family Sphingobacteriaceae Isolated from an Arctic Soil Sample.</title>
        <authorList>
            <person name="Shivaji S."/>
            <person name="Ara S."/>
            <person name="Prasad S."/>
            <person name="Manasa B.P."/>
            <person name="Begum Z."/>
            <person name="Singh A."/>
            <person name="Kumar Pinnaka A."/>
        </authorList>
    </citation>
    <scope>NUCLEOTIDE SEQUENCE [LARGE SCALE GENOMIC DNA]</scope>
    <source>
        <strain evidence="1 2">MN12-7</strain>
    </source>
</reference>
<comment type="caution">
    <text evidence="1">The sequence shown here is derived from an EMBL/GenBank/DDBJ whole genome shotgun (WGS) entry which is preliminary data.</text>
</comment>
<evidence type="ECO:0000313" key="1">
    <source>
        <dbReference type="EMBL" id="EOR94382.1"/>
    </source>
</evidence>
<sequence>MGIESWAIIGLENKKNSAKQHISCVVLNIKKSKQTSLITGHLKN</sequence>
<protein>
    <submittedName>
        <fullName evidence="1">Uncharacterized protein</fullName>
    </submittedName>
</protein>
<dbReference type="Proteomes" id="UP000014174">
    <property type="component" value="Unassembled WGS sequence"/>
</dbReference>
<proteinExistence type="predicted"/>
<gene>
    <name evidence="1" type="ORF">ADIARSV_2464</name>
</gene>
<accession>R9GRA9</accession>
<evidence type="ECO:0000313" key="2">
    <source>
        <dbReference type="Proteomes" id="UP000014174"/>
    </source>
</evidence>
<dbReference type="AlphaFoldDB" id="R9GRA9"/>
<name>R9GRA9_9SPHI</name>